<dbReference type="AlphaFoldDB" id="A0A6P7H1G3"/>
<evidence type="ECO:0000256" key="3">
    <source>
        <dbReference type="ARBA" id="ARBA00009119"/>
    </source>
</evidence>
<keyword evidence="11" id="KW-0812">Transmembrane</keyword>
<evidence type="ECO:0000259" key="13">
    <source>
        <dbReference type="PROSITE" id="PS51081"/>
    </source>
</evidence>
<keyword evidence="11" id="KW-1133">Transmembrane helix</keyword>
<sequence length="366" mass="42734">MSNEDLQRELECPICFNYLQIPIRMCITGHSICDTCRNKLTVCPICLSGFSNGSNKSLESIIPLLKFPCKFRDKGCQDLLFHVDRLAHEIDCPHQGINCPGCSFSSSITDMEKHCRDTHRVQNLEQYNCSMFFFETLVGSSVNGIVQKDGKYLWLRAFKNPENNIIFSVEMVGTKEEASNYSYKLIFSKDIQKMCFEDTCKPLGLSNKQLSAPVKSFNLSVRDIESFLENDWNISITVENIKLKHNILKLFSSYTKNKINLGLYLLFSILFVIVLYYIMFQSDWLFEKSTKYKGKHKHQKESYKFASYFNEFSSSFWTTLVSLVILYLIEYLFKVLKKLVYYTYIILYYIVILSIALFRFIITNLR</sequence>
<comment type="domain">
    <text evidence="10">The RING-type zinc finger domain is essential for ubiquitin ligase activity.</text>
</comment>
<dbReference type="Pfam" id="PF21361">
    <property type="entry name" value="Sina_ZnF"/>
    <property type="match status" value="1"/>
</dbReference>
<keyword evidence="5 10" id="KW-0479">Metal-binding</keyword>
<dbReference type="InterPro" id="IPR013010">
    <property type="entry name" value="Znf_SIAH"/>
</dbReference>
<keyword evidence="7 10" id="KW-0833">Ubl conjugation pathway</keyword>
<dbReference type="EnsemblMetazoa" id="XM_050653614.1">
    <property type="protein sequence ID" value="XP_050509571.1"/>
    <property type="gene ID" value="LOC126886622"/>
</dbReference>
<dbReference type="GO" id="GO:0016567">
    <property type="term" value="P:protein ubiquitination"/>
    <property type="evidence" value="ECO:0007669"/>
    <property type="project" value="UniProtKB-UniPathway"/>
</dbReference>
<feature type="domain" description="RING-type" evidence="12">
    <location>
        <begin position="12"/>
        <end position="46"/>
    </location>
</feature>
<dbReference type="EC" id="2.3.2.27" evidence="10"/>
<dbReference type="InterPro" id="IPR018121">
    <property type="entry name" value="7-in-absentia-prot_TRAF-dom"/>
</dbReference>
<dbReference type="PROSITE" id="PS51081">
    <property type="entry name" value="ZF_SIAH"/>
    <property type="match status" value="1"/>
</dbReference>
<organism evidence="16">
    <name type="scientific">Diabrotica virgifera virgifera</name>
    <name type="common">western corn rootworm</name>
    <dbReference type="NCBI Taxonomy" id="50390"/>
    <lineage>
        <taxon>Eukaryota</taxon>
        <taxon>Metazoa</taxon>
        <taxon>Ecdysozoa</taxon>
        <taxon>Arthropoda</taxon>
        <taxon>Hexapoda</taxon>
        <taxon>Insecta</taxon>
        <taxon>Pterygota</taxon>
        <taxon>Neoptera</taxon>
        <taxon>Endopterygota</taxon>
        <taxon>Coleoptera</taxon>
        <taxon>Polyphaga</taxon>
        <taxon>Cucujiformia</taxon>
        <taxon>Chrysomeloidea</taxon>
        <taxon>Chrysomelidae</taxon>
        <taxon>Galerucinae</taxon>
        <taxon>Diabroticina</taxon>
        <taxon>Diabroticites</taxon>
        <taxon>Diabrotica</taxon>
    </lineage>
</organism>
<dbReference type="Pfam" id="PF03145">
    <property type="entry name" value="Sina_TRAF"/>
    <property type="match status" value="1"/>
</dbReference>
<keyword evidence="8 10" id="KW-0862">Zinc</keyword>
<dbReference type="InParanoid" id="A0A6P7H1G3"/>
<dbReference type="OrthoDB" id="4788989at2759"/>
<dbReference type="PROSITE" id="PS50089">
    <property type="entry name" value="ZF_RING_2"/>
    <property type="match status" value="1"/>
</dbReference>
<comment type="function">
    <text evidence="10">E3 ubiquitin-protein ligase that mediates ubiquitination and subsequent proteasomal degradation of target proteins. E3 ubiquitin ligases accept ubiquitin from an E2 ubiquitin-conjugating enzyme in the form of a thioester and then directly transfers the ubiquitin to targeted substrates.</text>
</comment>
<dbReference type="GO" id="GO:0031624">
    <property type="term" value="F:ubiquitin conjugating enzyme binding"/>
    <property type="evidence" value="ECO:0007669"/>
    <property type="project" value="TreeGrafter"/>
</dbReference>
<dbReference type="InterPro" id="IPR008974">
    <property type="entry name" value="TRAF-like"/>
</dbReference>
<name>A0A6P7H1G3_DIAVI</name>
<comment type="catalytic activity">
    <reaction evidence="1 10">
        <text>S-ubiquitinyl-[E2 ubiquitin-conjugating enzyme]-L-cysteine + [acceptor protein]-L-lysine = [E2 ubiquitin-conjugating enzyme]-L-cysteine + N(6)-ubiquitinyl-[acceptor protein]-L-lysine.</text>
        <dbReference type="EC" id="2.3.2.27"/>
    </reaction>
</comment>
<evidence type="ECO:0000313" key="15">
    <source>
        <dbReference type="Proteomes" id="UP001652700"/>
    </source>
</evidence>
<proteinExistence type="inferred from homology"/>
<feature type="transmembrane region" description="Helical" evidence="11">
    <location>
        <begin position="261"/>
        <end position="286"/>
    </location>
</feature>
<dbReference type="PANTHER" id="PTHR45877">
    <property type="entry name" value="E3 UBIQUITIN-PROTEIN LIGASE SIAH2"/>
    <property type="match status" value="1"/>
</dbReference>
<accession>A0A6P7H1G3</accession>
<dbReference type="RefSeq" id="XP_028149905.1">
    <property type="nucleotide sequence ID" value="XM_028294104.1"/>
</dbReference>
<dbReference type="GO" id="GO:0043161">
    <property type="term" value="P:proteasome-mediated ubiquitin-dependent protein catabolic process"/>
    <property type="evidence" value="ECO:0007669"/>
    <property type="project" value="TreeGrafter"/>
</dbReference>
<reference evidence="16" key="1">
    <citation type="submission" date="2025-04" db="UniProtKB">
        <authorList>
            <consortium name="RefSeq"/>
        </authorList>
    </citation>
    <scope>IDENTIFICATION</scope>
    <source>
        <tissue evidence="16">Whole insect</tissue>
    </source>
</reference>
<gene>
    <name evidence="16" type="primary">LOC114343292</name>
</gene>
<dbReference type="PANTHER" id="PTHR45877:SF2">
    <property type="entry name" value="E3 UBIQUITIN-PROTEIN LIGASE SINA-RELATED"/>
    <property type="match status" value="1"/>
</dbReference>
<evidence type="ECO:0000256" key="2">
    <source>
        <dbReference type="ARBA" id="ARBA00004906"/>
    </source>
</evidence>
<protein>
    <recommendedName>
        <fullName evidence="10">E3 ubiquitin-protein ligase</fullName>
        <ecNumber evidence="10">2.3.2.27</ecNumber>
    </recommendedName>
</protein>
<comment type="domain">
    <text evidence="10">The SBD domain (substrate-binding domain) mediates the interaction with substrate proteins. It is related to the TRAF family.</text>
</comment>
<comment type="similarity">
    <text evidence="3 10">Belongs to the SINA (Seven in absentia) family.</text>
</comment>
<dbReference type="Proteomes" id="UP001652700">
    <property type="component" value="Unplaced"/>
</dbReference>
<dbReference type="SUPFAM" id="SSF57850">
    <property type="entry name" value="RING/U-box"/>
    <property type="match status" value="1"/>
</dbReference>
<dbReference type="GO" id="GO:0061630">
    <property type="term" value="F:ubiquitin protein ligase activity"/>
    <property type="evidence" value="ECO:0007669"/>
    <property type="project" value="UniProtKB-EC"/>
</dbReference>
<dbReference type="InterPro" id="IPR013083">
    <property type="entry name" value="Znf_RING/FYVE/PHD"/>
</dbReference>
<evidence type="ECO:0000256" key="7">
    <source>
        <dbReference type="ARBA" id="ARBA00022786"/>
    </source>
</evidence>
<feature type="domain" description="SIAH-type" evidence="13">
    <location>
        <begin position="64"/>
        <end position="120"/>
    </location>
</feature>
<dbReference type="EnsemblMetazoa" id="XM_050653612.1">
    <property type="protein sequence ID" value="XP_050509569.1"/>
    <property type="gene ID" value="LOC126886622"/>
</dbReference>
<dbReference type="SUPFAM" id="SSF49599">
    <property type="entry name" value="TRAF domain-like"/>
    <property type="match status" value="1"/>
</dbReference>
<dbReference type="InterPro" id="IPR001841">
    <property type="entry name" value="Znf_RING"/>
</dbReference>
<dbReference type="UniPathway" id="UPA00143"/>
<dbReference type="InterPro" id="IPR049548">
    <property type="entry name" value="Sina-like_RING"/>
</dbReference>
<keyword evidence="15" id="KW-1185">Reference proteome</keyword>
<evidence type="ECO:0000256" key="1">
    <source>
        <dbReference type="ARBA" id="ARBA00000900"/>
    </source>
</evidence>
<evidence type="ECO:0000259" key="12">
    <source>
        <dbReference type="PROSITE" id="PS50089"/>
    </source>
</evidence>
<dbReference type="GO" id="GO:0008270">
    <property type="term" value="F:zinc ion binding"/>
    <property type="evidence" value="ECO:0007669"/>
    <property type="project" value="UniProtKB-KW"/>
</dbReference>
<keyword evidence="6 9" id="KW-0863">Zinc-finger</keyword>
<feature type="transmembrane region" description="Helical" evidence="11">
    <location>
        <begin position="307"/>
        <end position="329"/>
    </location>
</feature>
<keyword evidence="4" id="KW-0808">Transferase</keyword>
<feature type="transmembrane region" description="Helical" evidence="11">
    <location>
        <begin position="341"/>
        <end position="362"/>
    </location>
</feature>
<reference evidence="14" key="2">
    <citation type="submission" date="2025-05" db="UniProtKB">
        <authorList>
            <consortium name="EnsemblMetazoa"/>
        </authorList>
    </citation>
    <scope>IDENTIFICATION</scope>
</reference>
<dbReference type="Gene3D" id="3.30.40.10">
    <property type="entry name" value="Zinc/RING finger domain, C3HC4 (zinc finger)"/>
    <property type="match status" value="2"/>
</dbReference>
<evidence type="ECO:0000256" key="9">
    <source>
        <dbReference type="PROSITE-ProRule" id="PRU00455"/>
    </source>
</evidence>
<evidence type="ECO:0000313" key="14">
    <source>
        <dbReference type="EnsemblMetazoa" id="XP_050509569.1"/>
    </source>
</evidence>
<dbReference type="Gene3D" id="2.60.210.10">
    <property type="entry name" value="Apoptosis, Tumor Necrosis Factor Receptor Associated Protein 2, Chain A"/>
    <property type="match status" value="1"/>
</dbReference>
<evidence type="ECO:0000256" key="6">
    <source>
        <dbReference type="ARBA" id="ARBA00022771"/>
    </source>
</evidence>
<evidence type="ECO:0000256" key="5">
    <source>
        <dbReference type="ARBA" id="ARBA00022723"/>
    </source>
</evidence>
<evidence type="ECO:0000256" key="11">
    <source>
        <dbReference type="SAM" id="Phobius"/>
    </source>
</evidence>
<evidence type="ECO:0000256" key="10">
    <source>
        <dbReference type="RuleBase" id="RU201113"/>
    </source>
</evidence>
<dbReference type="Pfam" id="PF21362">
    <property type="entry name" value="Sina_RING"/>
    <property type="match status" value="1"/>
</dbReference>
<dbReference type="GO" id="GO:0005737">
    <property type="term" value="C:cytoplasm"/>
    <property type="evidence" value="ECO:0007669"/>
    <property type="project" value="InterPro"/>
</dbReference>
<evidence type="ECO:0000256" key="8">
    <source>
        <dbReference type="ARBA" id="ARBA00022833"/>
    </source>
</evidence>
<dbReference type="InterPro" id="IPR004162">
    <property type="entry name" value="SINA-like_animal"/>
</dbReference>
<evidence type="ECO:0000313" key="16">
    <source>
        <dbReference type="RefSeq" id="XP_028149905.1"/>
    </source>
</evidence>
<keyword evidence="11" id="KW-0472">Membrane</keyword>
<evidence type="ECO:0000256" key="4">
    <source>
        <dbReference type="ARBA" id="ARBA00022679"/>
    </source>
</evidence>
<comment type="pathway">
    <text evidence="2 10">Protein modification; protein ubiquitination.</text>
</comment>